<evidence type="ECO:0000313" key="3">
    <source>
        <dbReference type="Proteomes" id="UP000242188"/>
    </source>
</evidence>
<dbReference type="AlphaFoldDB" id="A0A210QXU7"/>
<gene>
    <name evidence="2" type="ORF">KP79_PYT13634</name>
</gene>
<evidence type="ECO:0000313" key="2">
    <source>
        <dbReference type="EMBL" id="OWF53521.1"/>
    </source>
</evidence>
<dbReference type="InterPro" id="IPR018711">
    <property type="entry name" value="NAGPA"/>
</dbReference>
<sequence length="404" mass="44775">MLDTVLETYWETHSLRPEGYNHHRNTRECQHVKYGNMTSSTVVARDFHDKDLQLPLFESRFTFEDIGPFYNSKNVFIHYTVVNNPLKTLSVLEPLTQGGCHDGNTGDRATVTKSAEQMNCMVAINAGLFNTTSGSCLGNVVSNGRLIQDSGGIQNAHFGIKANGEIFFGYLSEIDLVADDFLQLVGGVIWLVRNGEVYVRESLNIECADMQETGSLETFTNIVSARTAVGVDRQGRVLLIQVDGKSYSRGVSLEEFARLLLRYDIVDAINLDGGGSSTYIINGTVVNYPSDKWKTMRMIPGSIVQEKYLPFCVSMKCSVFPQIARVTENAIWEGVSVTSYGMVQLVTRCSVSMPVHLKEFVPKMDVYVNRVGMEMTAVSHVCRGTMGKVVSMSVCVYMEPAVAL</sequence>
<evidence type="ECO:0000259" key="1">
    <source>
        <dbReference type="Pfam" id="PF09992"/>
    </source>
</evidence>
<dbReference type="PANTHER" id="PTHR40446">
    <property type="entry name" value="N-ACETYLGLUCOSAMINE-1-PHOSPHODIESTER ALPHA-N-ACETYLGLUCOSAMINIDASE"/>
    <property type="match status" value="1"/>
</dbReference>
<dbReference type="EMBL" id="NEDP02001335">
    <property type="protein sequence ID" value="OWF53521.1"/>
    <property type="molecule type" value="Genomic_DNA"/>
</dbReference>
<dbReference type="GO" id="GO:0033299">
    <property type="term" value="P:secretion of lysosomal enzymes"/>
    <property type="evidence" value="ECO:0007669"/>
    <property type="project" value="TreeGrafter"/>
</dbReference>
<dbReference type="PANTHER" id="PTHR40446:SF2">
    <property type="entry name" value="N-ACETYLGLUCOSAMINE-1-PHOSPHODIESTER ALPHA-N-ACETYLGLUCOSAMINIDASE"/>
    <property type="match status" value="1"/>
</dbReference>
<accession>A0A210QXU7</accession>
<proteinExistence type="predicted"/>
<reference evidence="2 3" key="1">
    <citation type="journal article" date="2017" name="Nat. Ecol. Evol.">
        <title>Scallop genome provides insights into evolution of bilaterian karyotype and development.</title>
        <authorList>
            <person name="Wang S."/>
            <person name="Zhang J."/>
            <person name="Jiao W."/>
            <person name="Li J."/>
            <person name="Xun X."/>
            <person name="Sun Y."/>
            <person name="Guo X."/>
            <person name="Huan P."/>
            <person name="Dong B."/>
            <person name="Zhang L."/>
            <person name="Hu X."/>
            <person name="Sun X."/>
            <person name="Wang J."/>
            <person name="Zhao C."/>
            <person name="Wang Y."/>
            <person name="Wang D."/>
            <person name="Huang X."/>
            <person name="Wang R."/>
            <person name="Lv J."/>
            <person name="Li Y."/>
            <person name="Zhang Z."/>
            <person name="Liu B."/>
            <person name="Lu W."/>
            <person name="Hui Y."/>
            <person name="Liang J."/>
            <person name="Zhou Z."/>
            <person name="Hou R."/>
            <person name="Li X."/>
            <person name="Liu Y."/>
            <person name="Li H."/>
            <person name="Ning X."/>
            <person name="Lin Y."/>
            <person name="Zhao L."/>
            <person name="Xing Q."/>
            <person name="Dou J."/>
            <person name="Li Y."/>
            <person name="Mao J."/>
            <person name="Guo H."/>
            <person name="Dou H."/>
            <person name="Li T."/>
            <person name="Mu C."/>
            <person name="Jiang W."/>
            <person name="Fu Q."/>
            <person name="Fu X."/>
            <person name="Miao Y."/>
            <person name="Liu J."/>
            <person name="Yu Q."/>
            <person name="Li R."/>
            <person name="Liao H."/>
            <person name="Li X."/>
            <person name="Kong Y."/>
            <person name="Jiang Z."/>
            <person name="Chourrout D."/>
            <person name="Li R."/>
            <person name="Bao Z."/>
        </authorList>
    </citation>
    <scope>NUCLEOTIDE SEQUENCE [LARGE SCALE GENOMIC DNA]</scope>
    <source>
        <strain evidence="2 3">PY_sf001</strain>
    </source>
</reference>
<dbReference type="Proteomes" id="UP000242188">
    <property type="component" value="Unassembled WGS sequence"/>
</dbReference>
<dbReference type="STRING" id="6573.A0A210QXU7"/>
<dbReference type="OrthoDB" id="192253at2759"/>
<feature type="domain" description="Phosphodiester glycosidase" evidence="1">
    <location>
        <begin position="119"/>
        <end position="301"/>
    </location>
</feature>
<protein>
    <submittedName>
        <fullName evidence="2">N-acetylglucosamine-1-phosphodiester alpha-N-acetylglucosaminidase</fullName>
    </submittedName>
</protein>
<keyword evidence="3" id="KW-1185">Reference proteome</keyword>
<organism evidence="2 3">
    <name type="scientific">Mizuhopecten yessoensis</name>
    <name type="common">Japanese scallop</name>
    <name type="synonym">Patinopecten yessoensis</name>
    <dbReference type="NCBI Taxonomy" id="6573"/>
    <lineage>
        <taxon>Eukaryota</taxon>
        <taxon>Metazoa</taxon>
        <taxon>Spiralia</taxon>
        <taxon>Lophotrochozoa</taxon>
        <taxon>Mollusca</taxon>
        <taxon>Bivalvia</taxon>
        <taxon>Autobranchia</taxon>
        <taxon>Pteriomorphia</taxon>
        <taxon>Pectinida</taxon>
        <taxon>Pectinoidea</taxon>
        <taxon>Pectinidae</taxon>
        <taxon>Mizuhopecten</taxon>
    </lineage>
</organism>
<name>A0A210QXU7_MIZYE</name>
<dbReference type="Pfam" id="PF09992">
    <property type="entry name" value="NAGPA"/>
    <property type="match status" value="1"/>
</dbReference>
<comment type="caution">
    <text evidence="2">The sequence shown here is derived from an EMBL/GenBank/DDBJ whole genome shotgun (WGS) entry which is preliminary data.</text>
</comment>